<dbReference type="EMBL" id="KQ976736">
    <property type="protein sequence ID" value="KYM76108.1"/>
    <property type="molecule type" value="Genomic_DNA"/>
</dbReference>
<name>A0A195AV37_9HYME</name>
<evidence type="ECO:0000313" key="2">
    <source>
        <dbReference type="Proteomes" id="UP000078540"/>
    </source>
</evidence>
<sequence length="160" mass="18517">SMTRNLFTNSFTNLESTDLKFVLEIFIKLFDDLARFTVHNKQHATNKFSKLTISLHLPDSNLSLYIIHRHHDGFQFERLIDLSTCLARLGCFHYPAIGSLLLGTNYIVADDDRRKSALALTVNVTCPCCYHIPFSPENSIFFCQKTRFFRQAKTCKRLHV</sequence>
<gene>
    <name evidence="1" type="ORF">ALC53_13593</name>
</gene>
<dbReference type="AlphaFoldDB" id="A0A195AV37"/>
<protein>
    <submittedName>
        <fullName evidence="1">Uncharacterized protein</fullName>
    </submittedName>
</protein>
<feature type="non-terminal residue" evidence="1">
    <location>
        <position position="1"/>
    </location>
</feature>
<evidence type="ECO:0000313" key="1">
    <source>
        <dbReference type="EMBL" id="KYM76108.1"/>
    </source>
</evidence>
<keyword evidence="2" id="KW-1185">Reference proteome</keyword>
<accession>A0A195AV37</accession>
<dbReference type="Proteomes" id="UP000078540">
    <property type="component" value="Unassembled WGS sequence"/>
</dbReference>
<organism evidence="1 2">
    <name type="scientific">Atta colombica</name>
    <dbReference type="NCBI Taxonomy" id="520822"/>
    <lineage>
        <taxon>Eukaryota</taxon>
        <taxon>Metazoa</taxon>
        <taxon>Ecdysozoa</taxon>
        <taxon>Arthropoda</taxon>
        <taxon>Hexapoda</taxon>
        <taxon>Insecta</taxon>
        <taxon>Pterygota</taxon>
        <taxon>Neoptera</taxon>
        <taxon>Endopterygota</taxon>
        <taxon>Hymenoptera</taxon>
        <taxon>Apocrita</taxon>
        <taxon>Aculeata</taxon>
        <taxon>Formicoidea</taxon>
        <taxon>Formicidae</taxon>
        <taxon>Myrmicinae</taxon>
        <taxon>Atta</taxon>
    </lineage>
</organism>
<reference evidence="1 2" key="1">
    <citation type="submission" date="2015-09" db="EMBL/GenBank/DDBJ databases">
        <title>Atta colombica WGS genome.</title>
        <authorList>
            <person name="Nygaard S."/>
            <person name="Hu H."/>
            <person name="Boomsma J."/>
            <person name="Zhang G."/>
        </authorList>
    </citation>
    <scope>NUCLEOTIDE SEQUENCE [LARGE SCALE GENOMIC DNA]</scope>
    <source>
        <strain evidence="1">Treedump-2</strain>
        <tissue evidence="1">Whole body</tissue>
    </source>
</reference>
<proteinExistence type="predicted"/>